<keyword evidence="1" id="KW-0472">Membrane</keyword>
<keyword evidence="1" id="KW-0812">Transmembrane</keyword>
<feature type="transmembrane region" description="Helical" evidence="1">
    <location>
        <begin position="67"/>
        <end position="84"/>
    </location>
</feature>
<name>A0ABU1DL44_9HYPH</name>
<feature type="transmembrane region" description="Helical" evidence="1">
    <location>
        <begin position="222"/>
        <end position="243"/>
    </location>
</feature>
<evidence type="ECO:0000313" key="3">
    <source>
        <dbReference type="EMBL" id="MDR4308600.1"/>
    </source>
</evidence>
<keyword evidence="1" id="KW-1133">Transmembrane helix</keyword>
<feature type="transmembrane region" description="Helical" evidence="1">
    <location>
        <begin position="42"/>
        <end position="60"/>
    </location>
</feature>
<dbReference type="SUPFAM" id="SSF56059">
    <property type="entry name" value="Glutathione synthetase ATP-binding domain-like"/>
    <property type="match status" value="1"/>
</dbReference>
<sequence>MIAARQNRLAQVGPFVLAFGLAIPLAILAGRVAPIRHSSIEIGNAFVATVGMSWALVQLVANHRSEILRRAWALGALSCLLILAEDHLEPWLVSAAPRLVETGLSAALWISAAAALLACGRAFATRRFVMVAMRSAAAVAVAAAGLNLALGLSGAGEGRHGLGKVEDVAELIASLMFLAGLVLARIAPMKAYVFKPEEIGRRARALFYDLGLETRRRYPTPFPILAAPVFRHVLTLAIALYYLPRAAGAVRRATGRGAIRQFADLMWVGYVHGIDGKSYYVHDLYRDPALVAGTMTRVETKNGLNKALQDLRAHRPGVRDMNDKLEFWRACEANGVPSAPILATVEDGAVVRLDAREAFDRDLFVKERKGRGGRLTRNFERIGPQLYRDDAGAIVNLDEVLRDLQALSEGRRLIVQPKLKNHPAIASLADKALVVFRVMTCLDLRGDPHVTHGVLRLLRRFEPDWTKTADADWGCAIDVATGEFGLMTGDAPETCTLWFADHPMTGERVAGRVLEGWPEIAEAALAAHRVFSARTLVGWDIGWTEAGPVILEGNSNPDFSYFQRVARTPVGRSPLGPLLNAHLDMLTAKLLAQRAG</sequence>
<proteinExistence type="predicted"/>
<feature type="transmembrane region" description="Helical" evidence="1">
    <location>
        <begin position="104"/>
        <end position="124"/>
    </location>
</feature>
<reference evidence="3" key="1">
    <citation type="submission" date="2020-10" db="EMBL/GenBank/DDBJ databases">
        <authorList>
            <person name="Abbas A."/>
            <person name="Razzaq R."/>
            <person name="Waqas M."/>
            <person name="Abbas N."/>
            <person name="Nielsen T.K."/>
            <person name="Hansen L.H."/>
            <person name="Hussain S."/>
            <person name="Shahid M."/>
        </authorList>
    </citation>
    <scope>NUCLEOTIDE SEQUENCE</scope>
    <source>
        <strain evidence="3">S14</strain>
    </source>
</reference>
<feature type="transmembrane region" description="Helical" evidence="1">
    <location>
        <begin position="12"/>
        <end position="30"/>
    </location>
</feature>
<evidence type="ECO:0000259" key="2">
    <source>
        <dbReference type="Pfam" id="PF14397"/>
    </source>
</evidence>
<evidence type="ECO:0000313" key="4">
    <source>
        <dbReference type="Proteomes" id="UP001181622"/>
    </source>
</evidence>
<dbReference type="EMBL" id="JADBEO010000059">
    <property type="protein sequence ID" value="MDR4308600.1"/>
    <property type="molecule type" value="Genomic_DNA"/>
</dbReference>
<feature type="domain" description="Alpha-L-glutamate ligase-related protein ATP-grasp" evidence="2">
    <location>
        <begin position="319"/>
        <end position="563"/>
    </location>
</feature>
<protein>
    <recommendedName>
        <fullName evidence="2">Alpha-L-glutamate ligase-related protein ATP-grasp domain-containing protein</fullName>
    </recommendedName>
</protein>
<feature type="transmembrane region" description="Helical" evidence="1">
    <location>
        <begin position="136"/>
        <end position="156"/>
    </location>
</feature>
<gene>
    <name evidence="3" type="ORF">IHQ68_18420</name>
</gene>
<dbReference type="Pfam" id="PF14397">
    <property type="entry name" value="ATPgrasp_ST"/>
    <property type="match status" value="1"/>
</dbReference>
<dbReference type="Proteomes" id="UP001181622">
    <property type="component" value="Unassembled WGS sequence"/>
</dbReference>
<organism evidence="3 4">
    <name type="scientific">Chelatococcus sambhunathii</name>
    <dbReference type="NCBI Taxonomy" id="363953"/>
    <lineage>
        <taxon>Bacteria</taxon>
        <taxon>Pseudomonadati</taxon>
        <taxon>Pseudomonadota</taxon>
        <taxon>Alphaproteobacteria</taxon>
        <taxon>Hyphomicrobiales</taxon>
        <taxon>Chelatococcaceae</taxon>
        <taxon>Chelatococcus</taxon>
    </lineage>
</organism>
<feature type="transmembrane region" description="Helical" evidence="1">
    <location>
        <begin position="168"/>
        <end position="187"/>
    </location>
</feature>
<evidence type="ECO:0000256" key="1">
    <source>
        <dbReference type="SAM" id="Phobius"/>
    </source>
</evidence>
<dbReference type="InterPro" id="IPR039523">
    <property type="entry name" value="RimK-rel_E_lig_ATP-grasp"/>
</dbReference>
<dbReference type="RefSeq" id="WP_309394493.1">
    <property type="nucleotide sequence ID" value="NZ_JADBEO010000059.1"/>
</dbReference>
<accession>A0ABU1DL44</accession>
<keyword evidence="4" id="KW-1185">Reference proteome</keyword>
<comment type="caution">
    <text evidence="3">The sequence shown here is derived from an EMBL/GenBank/DDBJ whole genome shotgun (WGS) entry which is preliminary data.</text>
</comment>